<feature type="transmembrane region" description="Helical" evidence="6">
    <location>
        <begin position="76"/>
        <end position="94"/>
    </location>
</feature>
<feature type="transmembrane region" description="Helical" evidence="6">
    <location>
        <begin position="53"/>
        <end position="70"/>
    </location>
</feature>
<evidence type="ECO:0000256" key="1">
    <source>
        <dbReference type="ARBA" id="ARBA00004651"/>
    </source>
</evidence>
<keyword evidence="2" id="KW-1003">Cell membrane</keyword>
<name>A0ABX8EBS2_9SPHN</name>
<keyword evidence="5 6" id="KW-0472">Membrane</keyword>
<dbReference type="InterPro" id="IPR052159">
    <property type="entry name" value="Competence_DNA_uptake"/>
</dbReference>
<evidence type="ECO:0000313" key="10">
    <source>
        <dbReference type="Proteomes" id="UP000677126"/>
    </source>
</evidence>
<feature type="transmembrane region" description="Helical" evidence="6">
    <location>
        <begin position="298"/>
        <end position="320"/>
    </location>
</feature>
<reference evidence="9 10" key="1">
    <citation type="journal article" date="2021" name="Int. J. Syst. Evol. Microbiol.">
        <title>Novosphingobium decolorationis sp. nov., an aniline blue-decolourizing bacterium isolated from East Pacific sediment.</title>
        <authorList>
            <person name="Chen X."/>
            <person name="Dong B."/>
            <person name="Chen T."/>
            <person name="Ren N."/>
            <person name="Wang J."/>
            <person name="Xu Y."/>
            <person name="Yang J."/>
            <person name="Zhu S."/>
            <person name="Chen J."/>
        </authorList>
    </citation>
    <scope>NUCLEOTIDE SEQUENCE [LARGE SCALE GENOMIC DNA]</scope>
    <source>
        <strain evidence="9 10">502str22</strain>
    </source>
</reference>
<evidence type="ECO:0000256" key="2">
    <source>
        <dbReference type="ARBA" id="ARBA00022475"/>
    </source>
</evidence>
<protein>
    <submittedName>
        <fullName evidence="9">ComEC/Rec2 family competence protein</fullName>
    </submittedName>
</protein>
<sequence length="759" mass="80917">MAIEVTRPGKIVGPDIMSGDAALRGRQWNSERNLSSALAAIEGFLSQSCRDRVPWLSVAFGTGIAAWFALPKPSQWAGLIALCCAASLATRVCWRRCGAFQTVSQAFFWVPLTVAAGCVLIWGRSMMVGTPPIERPLYGAFTGRVLAVESQSAQSRRRLVVATRDQASGRALKIRLNLPDELSEGESVRSAEISEGSLIEFEARIMPPAAPLLPGGYNFARTAWFAGLAGSGTILKPVTVLEPAEGGEAPLARVRRRLAAHVREQVDERANGIAVALVTGDRGGITADDAQAMRDSGLAHLLAISGLHETAVIGLIYFLSVRTLALWPALALRVRLPVLASGLAALGGIGYTLLTGAQVPTVRSCIAALLVLGALALGREALSLRILAVAAFAVMLLWPEAVVGPSFQMSFAAVLAIVALSTSAPVRNFLGPREEPAWMRGVRWFGMLMLTGLVIELALMPIALFHFHKAGLYGSLANLVAIPLTTFVIMPGVVLALAADIVSLGAPLWAVVGWTINAVLGLAHWVSAQPGAVTLVPGMGEVAFTLFLAGGFWLALLVGKARLLGALPCVAGSLVLYNQAPPDLLIAGDGRNVGVVERTAGRDAPRLLLLRDTRSDYVRDNFQENAGLRGEAIYLPDHPGARCNADFCSITLQMRERAATVLLSRSRDIVPERELAAACDRADIVISDRWLPRACRPRWFKADRGTLSQTGGLSVDLSRGAVRNVAQGQGMHGWWRGRTGEMSLQDLIPPMPSPSSPDR</sequence>
<feature type="transmembrane region" description="Helical" evidence="6">
    <location>
        <begin position="442"/>
        <end position="464"/>
    </location>
</feature>
<feature type="transmembrane region" description="Helical" evidence="6">
    <location>
        <begin position="360"/>
        <end position="377"/>
    </location>
</feature>
<feature type="domain" description="DUF4131" evidence="8">
    <location>
        <begin position="75"/>
        <end position="221"/>
    </location>
</feature>
<organism evidence="9 10">
    <name type="scientific">Novosphingobium decolorationis</name>
    <dbReference type="NCBI Taxonomy" id="2698673"/>
    <lineage>
        <taxon>Bacteria</taxon>
        <taxon>Pseudomonadati</taxon>
        <taxon>Pseudomonadota</taxon>
        <taxon>Alphaproteobacteria</taxon>
        <taxon>Sphingomonadales</taxon>
        <taxon>Sphingomonadaceae</taxon>
        <taxon>Novosphingobium</taxon>
    </lineage>
</organism>
<dbReference type="NCBIfam" id="TIGR00360">
    <property type="entry name" value="ComEC_N-term"/>
    <property type="match status" value="1"/>
</dbReference>
<keyword evidence="10" id="KW-1185">Reference proteome</keyword>
<evidence type="ECO:0000313" key="9">
    <source>
        <dbReference type="EMBL" id="QVM85984.1"/>
    </source>
</evidence>
<evidence type="ECO:0000259" key="7">
    <source>
        <dbReference type="Pfam" id="PF03772"/>
    </source>
</evidence>
<keyword evidence="4 6" id="KW-1133">Transmembrane helix</keyword>
<dbReference type="InterPro" id="IPR025405">
    <property type="entry name" value="DUF4131"/>
</dbReference>
<evidence type="ECO:0000259" key="8">
    <source>
        <dbReference type="Pfam" id="PF13567"/>
    </source>
</evidence>
<feature type="transmembrane region" description="Helical" evidence="6">
    <location>
        <begin position="384"/>
        <end position="403"/>
    </location>
</feature>
<dbReference type="Proteomes" id="UP000677126">
    <property type="component" value="Chromosome"/>
</dbReference>
<feature type="domain" description="ComEC/Rec2-related protein" evidence="7">
    <location>
        <begin position="277"/>
        <end position="558"/>
    </location>
</feature>
<dbReference type="Pfam" id="PF03772">
    <property type="entry name" value="Competence"/>
    <property type="match status" value="1"/>
</dbReference>
<feature type="transmembrane region" description="Helical" evidence="6">
    <location>
        <begin position="476"/>
        <end position="499"/>
    </location>
</feature>
<evidence type="ECO:0000256" key="4">
    <source>
        <dbReference type="ARBA" id="ARBA00022989"/>
    </source>
</evidence>
<feature type="transmembrane region" description="Helical" evidence="6">
    <location>
        <begin position="409"/>
        <end position="430"/>
    </location>
</feature>
<dbReference type="PANTHER" id="PTHR30619:SF1">
    <property type="entry name" value="RECOMBINATION PROTEIN 2"/>
    <property type="match status" value="1"/>
</dbReference>
<dbReference type="Pfam" id="PF13567">
    <property type="entry name" value="DUF4131"/>
    <property type="match status" value="1"/>
</dbReference>
<feature type="transmembrane region" description="Helical" evidence="6">
    <location>
        <begin position="106"/>
        <end position="123"/>
    </location>
</feature>
<dbReference type="InterPro" id="IPR004477">
    <property type="entry name" value="ComEC_N"/>
</dbReference>
<keyword evidence="3 6" id="KW-0812">Transmembrane</keyword>
<feature type="transmembrane region" description="Helical" evidence="6">
    <location>
        <begin position="506"/>
        <end position="526"/>
    </location>
</feature>
<gene>
    <name evidence="9" type="ORF">HT578_02845</name>
</gene>
<feature type="transmembrane region" description="Helical" evidence="6">
    <location>
        <begin position="538"/>
        <end position="558"/>
    </location>
</feature>
<feature type="transmembrane region" description="Helical" evidence="6">
    <location>
        <begin position="332"/>
        <end position="354"/>
    </location>
</feature>
<dbReference type="PANTHER" id="PTHR30619">
    <property type="entry name" value="DNA INTERNALIZATION/COMPETENCE PROTEIN COMEC/REC2"/>
    <property type="match status" value="1"/>
</dbReference>
<accession>A0ABX8EBS2</accession>
<dbReference type="EMBL" id="CP054856">
    <property type="protein sequence ID" value="QVM85984.1"/>
    <property type="molecule type" value="Genomic_DNA"/>
</dbReference>
<evidence type="ECO:0000256" key="6">
    <source>
        <dbReference type="SAM" id="Phobius"/>
    </source>
</evidence>
<comment type="subcellular location">
    <subcellularLocation>
        <location evidence="1">Cell membrane</location>
        <topology evidence="1">Multi-pass membrane protein</topology>
    </subcellularLocation>
</comment>
<evidence type="ECO:0000256" key="5">
    <source>
        <dbReference type="ARBA" id="ARBA00023136"/>
    </source>
</evidence>
<proteinExistence type="predicted"/>
<evidence type="ECO:0000256" key="3">
    <source>
        <dbReference type="ARBA" id="ARBA00022692"/>
    </source>
</evidence>